<dbReference type="GO" id="GO:0005886">
    <property type="term" value="C:plasma membrane"/>
    <property type="evidence" value="ECO:0007669"/>
    <property type="project" value="TreeGrafter"/>
</dbReference>
<evidence type="ECO:0000256" key="4">
    <source>
        <dbReference type="ARBA" id="ARBA00023040"/>
    </source>
</evidence>
<dbReference type="GO" id="GO:0004930">
    <property type="term" value="F:G protein-coupled receptor activity"/>
    <property type="evidence" value="ECO:0007669"/>
    <property type="project" value="UniProtKB-KW"/>
</dbReference>
<dbReference type="Pfam" id="PF00001">
    <property type="entry name" value="7tm_1"/>
    <property type="match status" value="1"/>
</dbReference>
<reference evidence="12" key="2">
    <citation type="submission" date="2025-09" db="UniProtKB">
        <authorList>
            <consortium name="Ensembl"/>
        </authorList>
    </citation>
    <scope>IDENTIFICATION</scope>
</reference>
<evidence type="ECO:0000256" key="10">
    <source>
        <dbReference type="SAM" id="Phobius"/>
    </source>
</evidence>
<keyword evidence="13" id="KW-1185">Reference proteome</keyword>
<feature type="domain" description="G-protein coupled receptors family 1 profile" evidence="11">
    <location>
        <begin position="9"/>
        <end position="235"/>
    </location>
</feature>
<evidence type="ECO:0000256" key="8">
    <source>
        <dbReference type="ARBA" id="ARBA00023224"/>
    </source>
</evidence>
<feature type="transmembrane region" description="Helical" evidence="10">
    <location>
        <begin position="111"/>
        <end position="133"/>
    </location>
</feature>
<evidence type="ECO:0000256" key="3">
    <source>
        <dbReference type="ARBA" id="ARBA00022989"/>
    </source>
</evidence>
<dbReference type="GO" id="GO:0035025">
    <property type="term" value="P:positive regulation of Rho protein signal transduction"/>
    <property type="evidence" value="ECO:0007669"/>
    <property type="project" value="TreeGrafter"/>
</dbReference>
<feature type="transmembrane region" description="Helical" evidence="10">
    <location>
        <begin position="171"/>
        <end position="197"/>
    </location>
</feature>
<feature type="transmembrane region" description="Helical" evidence="10">
    <location>
        <begin position="26"/>
        <end position="47"/>
    </location>
</feature>
<reference evidence="12" key="1">
    <citation type="submission" date="2025-08" db="UniProtKB">
        <authorList>
            <consortium name="Ensembl"/>
        </authorList>
    </citation>
    <scope>IDENTIFICATION</scope>
</reference>
<proteinExistence type="inferred from homology"/>
<evidence type="ECO:0000259" key="11">
    <source>
        <dbReference type="PROSITE" id="PS50262"/>
    </source>
</evidence>
<organism evidence="12 13">
    <name type="scientific">Eptatretus burgeri</name>
    <name type="common">Inshore hagfish</name>
    <dbReference type="NCBI Taxonomy" id="7764"/>
    <lineage>
        <taxon>Eukaryota</taxon>
        <taxon>Metazoa</taxon>
        <taxon>Chordata</taxon>
        <taxon>Craniata</taxon>
        <taxon>Vertebrata</taxon>
        <taxon>Cyclostomata</taxon>
        <taxon>Myxini</taxon>
        <taxon>Myxiniformes</taxon>
        <taxon>Myxinidae</taxon>
        <taxon>Eptatretinae</taxon>
        <taxon>Eptatretus</taxon>
    </lineage>
</organism>
<keyword evidence="5 10" id="KW-0472">Membrane</keyword>
<evidence type="ECO:0000256" key="1">
    <source>
        <dbReference type="ARBA" id="ARBA00004141"/>
    </source>
</evidence>
<keyword evidence="8 9" id="KW-0807">Transducer</keyword>
<keyword evidence="6 9" id="KW-0675">Receptor</keyword>
<feature type="transmembrane region" description="Helical" evidence="10">
    <location>
        <begin position="217"/>
        <end position="239"/>
    </location>
</feature>
<feature type="transmembrane region" description="Helical" evidence="10">
    <location>
        <begin position="59"/>
        <end position="80"/>
    </location>
</feature>
<dbReference type="GeneTree" id="ENSGT01150000286937"/>
<dbReference type="Gene3D" id="1.20.1070.10">
    <property type="entry name" value="Rhodopsin 7-helix transmembrane proteins"/>
    <property type="match status" value="2"/>
</dbReference>
<dbReference type="PROSITE" id="PS50262">
    <property type="entry name" value="G_PROTEIN_RECEP_F1_2"/>
    <property type="match status" value="1"/>
</dbReference>
<dbReference type="PROSITE" id="PS00237">
    <property type="entry name" value="G_PROTEIN_RECEP_F1_1"/>
    <property type="match status" value="1"/>
</dbReference>
<dbReference type="PRINTS" id="PR00237">
    <property type="entry name" value="GPCRRHODOPSN"/>
</dbReference>
<feature type="transmembrane region" description="Helical" evidence="10">
    <location>
        <begin position="86"/>
        <end position="104"/>
    </location>
</feature>
<dbReference type="AlphaFoldDB" id="A0A8C4R0S2"/>
<comment type="subcellular location">
    <subcellularLocation>
        <location evidence="1">Membrane</location>
        <topology evidence="1">Multi-pass membrane protein</topology>
    </subcellularLocation>
</comment>
<dbReference type="Ensembl" id="ENSEBUT00000023779.1">
    <property type="protein sequence ID" value="ENSEBUP00000023203.1"/>
    <property type="gene ID" value="ENSEBUG00000014292.1"/>
</dbReference>
<dbReference type="InterPro" id="IPR000276">
    <property type="entry name" value="GPCR_Rhodpsn"/>
</dbReference>
<dbReference type="SUPFAM" id="SSF81321">
    <property type="entry name" value="Family A G protein-coupled receptor-like"/>
    <property type="match status" value="1"/>
</dbReference>
<comment type="similarity">
    <text evidence="9">Belongs to the G-protein coupled receptor 1 family.</text>
</comment>
<keyword evidence="4 9" id="KW-0297">G-protein coupled receptor</keyword>
<dbReference type="GO" id="GO:0007200">
    <property type="term" value="P:phospholipase C-activating G protein-coupled receptor signaling pathway"/>
    <property type="evidence" value="ECO:0007669"/>
    <property type="project" value="TreeGrafter"/>
</dbReference>
<evidence type="ECO:0000256" key="5">
    <source>
        <dbReference type="ARBA" id="ARBA00023136"/>
    </source>
</evidence>
<evidence type="ECO:0000256" key="7">
    <source>
        <dbReference type="ARBA" id="ARBA00023180"/>
    </source>
</evidence>
<keyword evidence="2 9" id="KW-0812">Transmembrane</keyword>
<protein>
    <recommendedName>
        <fullName evidence="11">G-protein coupled receptors family 1 profile domain-containing protein</fullName>
    </recommendedName>
</protein>
<accession>A0A8C4R0S2</accession>
<sequence>MNNCIEVDNNTLAWLEGSMSQTLLPVLYITVMCISIPSNIVALWVVAFKTQKYQTSTILMINLAIVDLALCHITVTARFLNVHCSTFFLTVISLDRFAAIVFPVRTLLWRTCFFSSVITGTGWVLMLLATVPFQMAQLVLCVHGAEYAKVFYTCFDVFRIADGKFLLNYSIFLIVIAFFLPFTIMMVCYISILHSILRLNTWTKLRTHQKAAVKFSITMLIALTFILVPCNIVLFSHLIHLKTNSTKSIYYTLQTNNSQSYIQWEEQVFDTLPILQVFPLTKHVEVCNFYHRYTSTVKDGIENKKPENHIV</sequence>
<name>A0A8C4R0S2_EPTBU</name>
<dbReference type="InterPro" id="IPR017452">
    <property type="entry name" value="GPCR_Rhodpsn_7TM"/>
</dbReference>
<dbReference type="PANTHER" id="PTHR24232">
    <property type="entry name" value="G-PROTEIN COUPLED RECEPTOR"/>
    <property type="match status" value="1"/>
</dbReference>
<evidence type="ECO:0000313" key="13">
    <source>
        <dbReference type="Proteomes" id="UP000694388"/>
    </source>
</evidence>
<dbReference type="PANTHER" id="PTHR24232:SF53">
    <property type="entry name" value="G-PROTEIN COUPLED RECEPTORS FAMILY 1 PROFILE DOMAIN-CONTAINING PROTEIN"/>
    <property type="match status" value="1"/>
</dbReference>
<evidence type="ECO:0000256" key="2">
    <source>
        <dbReference type="ARBA" id="ARBA00022692"/>
    </source>
</evidence>
<keyword evidence="7" id="KW-0325">Glycoprotein</keyword>
<evidence type="ECO:0000256" key="9">
    <source>
        <dbReference type="RuleBase" id="RU000688"/>
    </source>
</evidence>
<evidence type="ECO:0000256" key="6">
    <source>
        <dbReference type="ARBA" id="ARBA00023170"/>
    </source>
</evidence>
<evidence type="ECO:0000313" key="12">
    <source>
        <dbReference type="Ensembl" id="ENSEBUP00000023203.1"/>
    </source>
</evidence>
<keyword evidence="3 10" id="KW-1133">Transmembrane helix</keyword>
<dbReference type="Proteomes" id="UP000694388">
    <property type="component" value="Unplaced"/>
</dbReference>